<keyword evidence="10 11" id="KW-0472">Membrane</keyword>
<comment type="pathway">
    <text evidence="11">Cofactor biosynthesis; ubiquinone biosynthesis.</text>
</comment>
<evidence type="ECO:0000256" key="12">
    <source>
        <dbReference type="NCBIfam" id="TIGR01474"/>
    </source>
</evidence>
<dbReference type="CDD" id="cd13959">
    <property type="entry name" value="PT_UbiA_COQ2"/>
    <property type="match status" value="1"/>
</dbReference>
<proteinExistence type="inferred from homology"/>
<evidence type="ECO:0000256" key="8">
    <source>
        <dbReference type="ARBA" id="ARBA00022692"/>
    </source>
</evidence>
<dbReference type="PANTHER" id="PTHR11048:SF28">
    <property type="entry name" value="4-HYDROXYBENZOATE POLYPRENYLTRANSFERASE, MITOCHONDRIAL"/>
    <property type="match status" value="1"/>
</dbReference>
<dbReference type="PANTHER" id="PTHR11048">
    <property type="entry name" value="PRENYLTRANSFERASES"/>
    <property type="match status" value="1"/>
</dbReference>
<dbReference type="HAMAP" id="MF_01635">
    <property type="entry name" value="UbiA"/>
    <property type="match status" value="1"/>
</dbReference>
<feature type="transmembrane region" description="Helical" evidence="11">
    <location>
        <begin position="235"/>
        <end position="257"/>
    </location>
</feature>
<dbReference type="Pfam" id="PF01040">
    <property type="entry name" value="UbiA"/>
    <property type="match status" value="1"/>
</dbReference>
<feature type="transmembrane region" description="Helical" evidence="11">
    <location>
        <begin position="24"/>
        <end position="41"/>
    </location>
</feature>
<keyword evidence="7 11" id="KW-0831">Ubiquinone biosynthesis</keyword>
<dbReference type="FunFam" id="1.10.357.140:FF:000008">
    <property type="entry name" value="4-hydroxybenzoate octaprenyltransferase"/>
    <property type="match status" value="1"/>
</dbReference>
<dbReference type="GO" id="GO:0006744">
    <property type="term" value="P:ubiquinone biosynthetic process"/>
    <property type="evidence" value="ECO:0007669"/>
    <property type="project" value="UniProtKB-UniRule"/>
</dbReference>
<comment type="catalytic activity">
    <reaction evidence="11">
        <text>all-trans-octaprenyl diphosphate + 4-hydroxybenzoate = 4-hydroxy-3-(all-trans-octaprenyl)benzoate + diphosphate</text>
        <dbReference type="Rhea" id="RHEA:27782"/>
        <dbReference type="ChEBI" id="CHEBI:1617"/>
        <dbReference type="ChEBI" id="CHEBI:17879"/>
        <dbReference type="ChEBI" id="CHEBI:33019"/>
        <dbReference type="ChEBI" id="CHEBI:57711"/>
        <dbReference type="EC" id="2.5.1.39"/>
    </reaction>
</comment>
<dbReference type="EC" id="2.5.1.39" evidence="11 12"/>
<dbReference type="Proteomes" id="UP000245212">
    <property type="component" value="Unassembled WGS sequence"/>
</dbReference>
<comment type="caution">
    <text evidence="13">The sequence shown here is derived from an EMBL/GenBank/DDBJ whole genome shotgun (WGS) entry which is preliminary data.</text>
</comment>
<dbReference type="InterPro" id="IPR039653">
    <property type="entry name" value="Prenyltransferase"/>
</dbReference>
<evidence type="ECO:0000256" key="7">
    <source>
        <dbReference type="ARBA" id="ARBA00022688"/>
    </source>
</evidence>
<evidence type="ECO:0000256" key="4">
    <source>
        <dbReference type="ARBA" id="ARBA00022475"/>
    </source>
</evidence>
<feature type="transmembrane region" description="Helical" evidence="11">
    <location>
        <begin position="92"/>
        <end position="112"/>
    </location>
</feature>
<name>A0A2V1K8R7_9BURK</name>
<keyword evidence="9 11" id="KW-1133">Transmembrane helix</keyword>
<dbReference type="RefSeq" id="WP_109060774.1">
    <property type="nucleotide sequence ID" value="NZ_QETA01000001.1"/>
</dbReference>
<comment type="similarity">
    <text evidence="3 11">Belongs to the UbiA prenyltransferase family.</text>
</comment>
<dbReference type="FunFam" id="1.20.120.1780:FF:000001">
    <property type="entry name" value="4-hydroxybenzoate octaprenyltransferase"/>
    <property type="match status" value="1"/>
</dbReference>
<evidence type="ECO:0000313" key="14">
    <source>
        <dbReference type="Proteomes" id="UP000245212"/>
    </source>
</evidence>
<dbReference type="Gene3D" id="1.10.357.140">
    <property type="entry name" value="UbiA prenyltransferase"/>
    <property type="match status" value="1"/>
</dbReference>
<feature type="transmembrane region" description="Helical" evidence="11">
    <location>
        <begin position="269"/>
        <end position="286"/>
    </location>
</feature>
<feature type="transmembrane region" description="Helical" evidence="11">
    <location>
        <begin position="47"/>
        <end position="71"/>
    </location>
</feature>
<dbReference type="InterPro" id="IPR006370">
    <property type="entry name" value="HB_polyprenyltransferase-like"/>
</dbReference>
<accession>A0A2V1K8R7</accession>
<dbReference type="EMBL" id="QETA01000001">
    <property type="protein sequence ID" value="PWF25372.1"/>
    <property type="molecule type" value="Genomic_DNA"/>
</dbReference>
<dbReference type="GO" id="GO:0008412">
    <property type="term" value="F:4-hydroxybenzoate polyprenyltransferase activity"/>
    <property type="evidence" value="ECO:0007669"/>
    <property type="project" value="UniProtKB-UniRule"/>
</dbReference>
<evidence type="ECO:0000256" key="2">
    <source>
        <dbReference type="ARBA" id="ARBA00004141"/>
    </source>
</evidence>
<sequence length="290" mass="32019">MSSAAFLQARLPLYIRLVRLDKPIGILLLLWPTLWALWAASGGWPQWHLIIIFSLGTALMRSAGCAMNDYFDRDFDLHVDRTQNRVLTTGQIRPVEALWVAAALALASLLLILPLNGLVWLLSLAAAFLAVTYPLMKRFFAIPQAYLGIAFGFGIPMGFAAVQYEVPAVAWLMLLANVAWSVAYDTEYALVDIQDDLKLGLKTSAITFGRYDLVMIGLCYAITLGLLAICGGMLGYGLAYGCGLLVAAGLAVRHLYWIRHRERSACFRAFLNNTWFGCVIFLGILAETSF</sequence>
<dbReference type="AlphaFoldDB" id="A0A2V1K8R7"/>
<evidence type="ECO:0000256" key="9">
    <source>
        <dbReference type="ARBA" id="ARBA00022989"/>
    </source>
</evidence>
<dbReference type="PROSITE" id="PS00943">
    <property type="entry name" value="UBIA"/>
    <property type="match status" value="1"/>
</dbReference>
<dbReference type="NCBIfam" id="TIGR01474">
    <property type="entry name" value="ubiA_proteo"/>
    <property type="match status" value="1"/>
</dbReference>
<evidence type="ECO:0000256" key="6">
    <source>
        <dbReference type="ARBA" id="ARBA00022679"/>
    </source>
</evidence>
<comment type="subcellular location">
    <subcellularLocation>
        <location evidence="11">Cell inner membrane</location>
        <topology evidence="11">Multi-pass membrane protein</topology>
    </subcellularLocation>
    <subcellularLocation>
        <location evidence="2">Membrane</location>
        <topology evidence="2">Multi-pass membrane protein</topology>
    </subcellularLocation>
</comment>
<evidence type="ECO:0000313" key="13">
    <source>
        <dbReference type="EMBL" id="PWF25372.1"/>
    </source>
</evidence>
<feature type="transmembrane region" description="Helical" evidence="11">
    <location>
        <begin position="145"/>
        <end position="162"/>
    </location>
</feature>
<evidence type="ECO:0000256" key="11">
    <source>
        <dbReference type="HAMAP-Rule" id="MF_01635"/>
    </source>
</evidence>
<reference evidence="14" key="1">
    <citation type="submission" date="2018-05" db="EMBL/GenBank/DDBJ databases">
        <authorList>
            <person name="Li Y."/>
        </authorList>
    </citation>
    <scope>NUCLEOTIDE SEQUENCE [LARGE SCALE GENOMIC DNA]</scope>
    <source>
        <strain evidence="14">3d-2-2</strain>
    </source>
</reference>
<evidence type="ECO:0000256" key="3">
    <source>
        <dbReference type="ARBA" id="ARBA00005985"/>
    </source>
</evidence>
<keyword evidence="6 11" id="KW-0808">Transferase</keyword>
<dbReference type="InterPro" id="IPR000537">
    <property type="entry name" value="UbiA_prenyltransferase"/>
</dbReference>
<keyword evidence="14" id="KW-1185">Reference proteome</keyword>
<dbReference type="InterPro" id="IPR030470">
    <property type="entry name" value="UbiA_prenylTrfase_CS"/>
</dbReference>
<keyword evidence="5 11" id="KW-0997">Cell inner membrane</keyword>
<dbReference type="GO" id="GO:0005886">
    <property type="term" value="C:plasma membrane"/>
    <property type="evidence" value="ECO:0007669"/>
    <property type="project" value="UniProtKB-SubCell"/>
</dbReference>
<dbReference type="UniPathway" id="UPA00232"/>
<evidence type="ECO:0000256" key="10">
    <source>
        <dbReference type="ARBA" id="ARBA00023136"/>
    </source>
</evidence>
<dbReference type="Gene3D" id="1.20.120.1780">
    <property type="entry name" value="UbiA prenyltransferase"/>
    <property type="match status" value="1"/>
</dbReference>
<gene>
    <name evidence="11" type="primary">ubiA</name>
    <name evidence="13" type="ORF">DD235_04310</name>
</gene>
<dbReference type="InterPro" id="IPR044878">
    <property type="entry name" value="UbiA_sf"/>
</dbReference>
<organism evidence="13 14">
    <name type="scientific">Corticimicrobacter populi</name>
    <dbReference type="NCBI Taxonomy" id="2175229"/>
    <lineage>
        <taxon>Bacteria</taxon>
        <taxon>Pseudomonadati</taxon>
        <taxon>Pseudomonadota</taxon>
        <taxon>Betaproteobacteria</taxon>
        <taxon>Burkholderiales</taxon>
        <taxon>Alcaligenaceae</taxon>
        <taxon>Corticimicrobacter</taxon>
    </lineage>
</organism>
<evidence type="ECO:0000256" key="5">
    <source>
        <dbReference type="ARBA" id="ARBA00022519"/>
    </source>
</evidence>
<evidence type="ECO:0000256" key="1">
    <source>
        <dbReference type="ARBA" id="ARBA00001946"/>
    </source>
</evidence>
<feature type="transmembrane region" description="Helical" evidence="11">
    <location>
        <begin position="211"/>
        <end position="229"/>
    </location>
</feature>
<protein>
    <recommendedName>
        <fullName evidence="11 12">4-hydroxybenzoate octaprenyltransferase</fullName>
        <ecNumber evidence="11 12">2.5.1.39</ecNumber>
    </recommendedName>
    <alternativeName>
        <fullName evidence="11">4-HB polyprenyltransferase</fullName>
    </alternativeName>
</protein>
<comment type="function">
    <text evidence="11">Catalyzes the prenylation of para-hydroxybenzoate (PHB) with an all-trans polyprenyl group. Mediates the second step in the final reaction sequence of ubiquinone-8 (UQ-8) biosynthesis, which is the condensation of the polyisoprenoid side chain with PHB, generating the first membrane-bound Q intermediate 3-octaprenyl-4-hydroxybenzoate.</text>
</comment>
<keyword evidence="8 11" id="KW-0812">Transmembrane</keyword>
<keyword evidence="4 11" id="KW-1003">Cell membrane</keyword>
<comment type="cofactor">
    <cofactor evidence="1 11">
        <name>Mg(2+)</name>
        <dbReference type="ChEBI" id="CHEBI:18420"/>
    </cofactor>
</comment>
<keyword evidence="11" id="KW-0460">Magnesium</keyword>